<reference evidence="2 3" key="1">
    <citation type="submission" date="2019-10" db="EMBL/GenBank/DDBJ databases">
        <title>Sequencing and Assembly of Multiple Reported Metal-Biooxidizing Members of the Extremely Thermoacidophilic Archaeal Family Sulfolobaceae.</title>
        <authorList>
            <person name="Counts J.A."/>
            <person name="Kelly R.M."/>
        </authorList>
    </citation>
    <scope>NUCLEOTIDE SEQUENCE [LARGE SCALE GENOMIC DNA]</scope>
    <source>
        <strain evidence="2 3">DSM 6482</strain>
    </source>
</reference>
<dbReference type="GO" id="GO:0016874">
    <property type="term" value="F:ligase activity"/>
    <property type="evidence" value="ECO:0007669"/>
    <property type="project" value="UniProtKB-KW"/>
</dbReference>
<dbReference type="InterPro" id="IPR050664">
    <property type="entry name" value="Octanoyltrans_LipM/LipL"/>
</dbReference>
<dbReference type="SUPFAM" id="SSF55681">
    <property type="entry name" value="Class II aaRS and biotin synthetases"/>
    <property type="match status" value="1"/>
</dbReference>
<dbReference type="RefSeq" id="WP_156017646.1">
    <property type="nucleotide sequence ID" value="NZ_WGGD01000005.1"/>
</dbReference>
<dbReference type="SUPFAM" id="SSF82649">
    <property type="entry name" value="SufE/NifU"/>
    <property type="match status" value="1"/>
</dbReference>
<comment type="caution">
    <text evidence="2">The sequence shown here is derived from an EMBL/GenBank/DDBJ whole genome shotgun (WGS) entry which is preliminary data.</text>
</comment>
<dbReference type="Gene3D" id="3.30.930.10">
    <property type="entry name" value="Bira Bifunctional Protein, Domain 2"/>
    <property type="match status" value="1"/>
</dbReference>
<sequence>MDQFRFILERNDQSHILAGEEALLDSVSHGAKPVLRFVIFDPAAVLVGYHQSVEQEVNLDEIKKRGWSVGRRPTGGGTIVMGPWQMGWEIYSHSSLLGDTPENALRRSADAVIETLDRMGIKASFRPKNDVEVNGRKISGIGAFSEGKYIGVTGTILVDFNVDDMLAVMKMSSEKMKDKLYKDFRDRLTWVNRELGRNVEIGEVISQARSSFADVLGIKFVDEGYTSQEVEEIEKLNMKYSSSDWVFNIRKTMEGEGVKYLERKLPGGLVKIQVKMAGKGMIESVLITGDFFVEPRRAIYDLEARLKWSRAETIDDEIRDWGSSVKMIGMTPQDLFNLIKEVINS</sequence>
<dbReference type="PANTHER" id="PTHR43679:SF2">
    <property type="entry name" value="OCTANOYL-[GCVH]:PROTEIN N-OCTANOYLTRANSFERASE"/>
    <property type="match status" value="1"/>
</dbReference>
<name>A0A6A9QLN3_SULME</name>
<dbReference type="Gene3D" id="3.30.390.50">
    <property type="entry name" value="CO dehydrogenase flavoprotein, C-terminal domain"/>
    <property type="match status" value="1"/>
</dbReference>
<dbReference type="AlphaFoldDB" id="A0A6A9QLN3"/>
<dbReference type="Proteomes" id="UP000470772">
    <property type="component" value="Unassembled WGS sequence"/>
</dbReference>
<dbReference type="InterPro" id="IPR045864">
    <property type="entry name" value="aa-tRNA-synth_II/BPL/LPL"/>
</dbReference>
<dbReference type="PROSITE" id="PS51733">
    <property type="entry name" value="BPL_LPL_CATALYTIC"/>
    <property type="match status" value="1"/>
</dbReference>
<protein>
    <submittedName>
        <fullName evidence="2">Lipoate--protein ligase family protein</fullName>
    </submittedName>
</protein>
<accession>A0A6A9QLN3</accession>
<dbReference type="Pfam" id="PF21948">
    <property type="entry name" value="LplA-B_cat"/>
    <property type="match status" value="1"/>
</dbReference>
<dbReference type="CDD" id="cd16443">
    <property type="entry name" value="LplA"/>
    <property type="match status" value="1"/>
</dbReference>
<dbReference type="InterPro" id="IPR004143">
    <property type="entry name" value="BPL_LPL_catalytic"/>
</dbReference>
<evidence type="ECO:0000313" key="3">
    <source>
        <dbReference type="Proteomes" id="UP000470772"/>
    </source>
</evidence>
<proteinExistence type="predicted"/>
<keyword evidence="2" id="KW-0436">Ligase</keyword>
<gene>
    <name evidence="2" type="ORF">GC250_10790</name>
</gene>
<keyword evidence="3" id="KW-1185">Reference proteome</keyword>
<feature type="domain" description="BPL/LPL catalytic" evidence="1">
    <location>
        <begin position="29"/>
        <end position="220"/>
    </location>
</feature>
<evidence type="ECO:0000259" key="1">
    <source>
        <dbReference type="PROSITE" id="PS51733"/>
    </source>
</evidence>
<organism evidence="2 3">
    <name type="scientific">Sulfuracidifex metallicus DSM 6482 = JCM 9184</name>
    <dbReference type="NCBI Taxonomy" id="523847"/>
    <lineage>
        <taxon>Archaea</taxon>
        <taxon>Thermoproteota</taxon>
        <taxon>Thermoprotei</taxon>
        <taxon>Sulfolobales</taxon>
        <taxon>Sulfolobaceae</taxon>
        <taxon>Sulfuracidifex</taxon>
    </lineage>
</organism>
<evidence type="ECO:0000313" key="2">
    <source>
        <dbReference type="EMBL" id="MUN29906.1"/>
    </source>
</evidence>
<dbReference type="EMBL" id="WGGD01000005">
    <property type="protein sequence ID" value="MUN29906.1"/>
    <property type="molecule type" value="Genomic_DNA"/>
</dbReference>
<dbReference type="PANTHER" id="PTHR43679">
    <property type="entry name" value="OCTANOYLTRANSFERASE LIPM-RELATED"/>
    <property type="match status" value="1"/>
</dbReference>